<reference evidence="5" key="1">
    <citation type="submission" date="2020-06" db="EMBL/GenBank/DDBJ databases">
        <authorList>
            <consortium name="Plant Systems Biology data submission"/>
        </authorList>
    </citation>
    <scope>NUCLEOTIDE SEQUENCE</scope>
    <source>
        <strain evidence="5">D6</strain>
    </source>
</reference>
<evidence type="ECO:0000313" key="6">
    <source>
        <dbReference type="Proteomes" id="UP001153069"/>
    </source>
</evidence>
<name>A0A9N8EF89_9STRA</name>
<feature type="region of interest" description="Disordered" evidence="3">
    <location>
        <begin position="1"/>
        <end position="20"/>
    </location>
</feature>
<gene>
    <name evidence="5" type="ORF">SEMRO_1097_G240880.1</name>
</gene>
<feature type="transmembrane region" description="Helical" evidence="4">
    <location>
        <begin position="230"/>
        <end position="256"/>
    </location>
</feature>
<keyword evidence="2" id="KW-0677">Repeat</keyword>
<organism evidence="5 6">
    <name type="scientific">Seminavis robusta</name>
    <dbReference type="NCBI Taxonomy" id="568900"/>
    <lineage>
        <taxon>Eukaryota</taxon>
        <taxon>Sar</taxon>
        <taxon>Stramenopiles</taxon>
        <taxon>Ochrophyta</taxon>
        <taxon>Bacillariophyta</taxon>
        <taxon>Bacillariophyceae</taxon>
        <taxon>Bacillariophycidae</taxon>
        <taxon>Naviculales</taxon>
        <taxon>Naviculaceae</taxon>
        <taxon>Seminavis</taxon>
    </lineage>
</organism>
<dbReference type="Gene3D" id="3.80.10.10">
    <property type="entry name" value="Ribonuclease Inhibitor"/>
    <property type="match status" value="1"/>
</dbReference>
<accession>A0A9N8EF89</accession>
<dbReference type="FunFam" id="3.80.10.10:FF:000041">
    <property type="entry name" value="LRR receptor-like serine/threonine-protein kinase ERECTA"/>
    <property type="match status" value="1"/>
</dbReference>
<keyword evidence="4" id="KW-1133">Transmembrane helix</keyword>
<dbReference type="Pfam" id="PF00560">
    <property type="entry name" value="LRR_1"/>
    <property type="match status" value="2"/>
</dbReference>
<keyword evidence="1" id="KW-0433">Leucine-rich repeat</keyword>
<dbReference type="AlphaFoldDB" id="A0A9N8EF89"/>
<dbReference type="OrthoDB" id="660555at2759"/>
<evidence type="ECO:0000313" key="5">
    <source>
        <dbReference type="EMBL" id="CAB9520371.1"/>
    </source>
</evidence>
<evidence type="ECO:0000256" key="1">
    <source>
        <dbReference type="ARBA" id="ARBA00022614"/>
    </source>
</evidence>
<evidence type="ECO:0000256" key="3">
    <source>
        <dbReference type="SAM" id="MobiDB-lite"/>
    </source>
</evidence>
<dbReference type="EMBL" id="CAICTM010001095">
    <property type="protein sequence ID" value="CAB9520371.1"/>
    <property type="molecule type" value="Genomic_DNA"/>
</dbReference>
<protein>
    <submittedName>
        <fullName evidence="5">Leucine Rich Repeat</fullName>
    </submittedName>
</protein>
<evidence type="ECO:0000256" key="4">
    <source>
        <dbReference type="SAM" id="Phobius"/>
    </source>
</evidence>
<keyword evidence="4" id="KW-0472">Membrane</keyword>
<comment type="caution">
    <text evidence="5">The sequence shown here is derived from an EMBL/GenBank/DDBJ whole genome shotgun (WGS) entry which is preliminary data.</text>
</comment>
<dbReference type="Proteomes" id="UP001153069">
    <property type="component" value="Unassembled WGS sequence"/>
</dbReference>
<dbReference type="InterPro" id="IPR032675">
    <property type="entry name" value="LRR_dom_sf"/>
</dbReference>
<feature type="region of interest" description="Disordered" evidence="3">
    <location>
        <begin position="116"/>
        <end position="189"/>
    </location>
</feature>
<keyword evidence="6" id="KW-1185">Reference proteome</keyword>
<dbReference type="InterPro" id="IPR001611">
    <property type="entry name" value="Leu-rich_rpt"/>
</dbReference>
<feature type="compositionally biased region" description="Polar residues" evidence="3">
    <location>
        <begin position="167"/>
        <end position="176"/>
    </location>
</feature>
<keyword evidence="4" id="KW-0812">Transmembrane</keyword>
<dbReference type="PANTHER" id="PTHR46662:SF104">
    <property type="entry name" value="GPI-ANCHORED ADHESIN-LIKE PROTEIN PGA55-RELATED"/>
    <property type="match status" value="1"/>
</dbReference>
<evidence type="ECO:0000256" key="2">
    <source>
        <dbReference type="ARBA" id="ARBA00022737"/>
    </source>
</evidence>
<sequence>MNSNNGNRDIPRWSGGDDDEIADAMNTEILDSIAKHYAATGQNVSVEDVTGTSAAASLTPSPEEVYQENSATMADGCSELDTENQRLPDLAKTHVVPEPPMQQDERVDKDPVLAKVSNQQTAPNTEKGESGIKSGEGDIEQGCNNGSSGRQESQPGAFAEAPEGETDANNGSSSNDVIVGGGSGQPSTRDEGVIAVATAVPEVDEANLQHAQSVQATPTQPRDAAGTDKAFVLSVAGLVVVFVIIVTVAILLGLALTKDSQSEHVHTASKPTVTAAPNATIAPTSMLEGQVLELLPAASLQAIRQPESAQLQAMQWLLDDPNLETYVNVKWRVQQRFALATFFFATAGRGWTSNDDWTSYEHHECSWFSRKFFFPPSKGMKFIEVEHANPCEQANITTEATVSTDDDDQDTRYRHLWLLDNNLVGSIPEEIWLLSDLRSISLSKNSLRGTISPSLGNISSSMEAVTMSLNKLTGTLPTEVGSLNLSLLSVAFNQLHGKIPTELGLMKNWHTAMLDRNHFTGTIPSELFGATSLRMLYLFGNNFTEGTIPSEIGRLERMEDLALDECNLIGTIPSEIGQLAIAYRMNLNVNALTGTLCTELGQLSTVRALEFQDNQLSGPIPSEIALLGNLKEFFLMNNQLSGTIPVELHALLPRANATASSIKAFNATGNPITDPLYTEEDLCWINSTYFEVDCGSGPRHLRSIVCGFCECKC</sequence>
<proteinExistence type="predicted"/>
<feature type="compositionally biased region" description="Polar residues" evidence="3">
    <location>
        <begin position="142"/>
        <end position="154"/>
    </location>
</feature>
<dbReference type="PANTHER" id="PTHR46662">
    <property type="entry name" value="DI-GLUCOSE BINDING PROTEIN WITH LEUCINE-RICH REPEAT DOMAIN-CONTAINING PROTEIN"/>
    <property type="match status" value="1"/>
</dbReference>
<dbReference type="SUPFAM" id="SSF52058">
    <property type="entry name" value="L domain-like"/>
    <property type="match status" value="1"/>
</dbReference>